<sequence>MASISETSYWINFFTTAGIPAGDSAHYAIMFSDNRITKEMLLDLSKEYLTDMGISRLGDIIAILKHAKHVFNQEAKDKVLRSTSLTSLSSSLSSSNSFLPINTPRRSTAASRMVNQITSKHPEAGPMSQSPIPKPPPADPPRSKRKVSVFDRLGTDGVEETVIVSSDSTHGSPPSSVFSRLGGRSALKRAASSTSFDEADAEVGKSESLPYAGVLKNPGPPAAKKANIKLSITTPQNRTPIKIKKTIKNSNAEEERKASQIQRPEVSTTTEGVLSDFAKKDTPSLKDRLGSKLETPSSTSSSTPRATPGSTRPSRSQILGRLGTKQEESPVVSSTELTTSKMNMDKKVSKVAADGKKKGVFSRLGRKSVG</sequence>
<feature type="domain" description="SAM" evidence="2">
    <location>
        <begin position="2"/>
        <end position="73"/>
    </location>
</feature>
<evidence type="ECO:0000313" key="4">
    <source>
        <dbReference type="Proteomes" id="UP000678393"/>
    </source>
</evidence>
<evidence type="ECO:0000313" key="3">
    <source>
        <dbReference type="EMBL" id="CAG5127385.1"/>
    </source>
</evidence>
<dbReference type="Pfam" id="PF18017">
    <property type="entry name" value="SAM_4"/>
    <property type="match status" value="1"/>
</dbReference>
<feature type="compositionally biased region" description="Low complexity" evidence="1">
    <location>
        <begin position="165"/>
        <end position="176"/>
    </location>
</feature>
<dbReference type="SUPFAM" id="SSF47769">
    <property type="entry name" value="SAM/Pointed domain"/>
    <property type="match status" value="1"/>
</dbReference>
<dbReference type="InterPro" id="IPR040772">
    <property type="entry name" value="C19orf47_SAM"/>
</dbReference>
<dbReference type="OrthoDB" id="10067653at2759"/>
<comment type="caution">
    <text evidence="3">The sequence shown here is derived from an EMBL/GenBank/DDBJ whole genome shotgun (WGS) entry which is preliminary data.</text>
</comment>
<feature type="compositionally biased region" description="Basic residues" evidence="1">
    <location>
        <begin position="358"/>
        <end position="370"/>
    </location>
</feature>
<dbReference type="InterPro" id="IPR039161">
    <property type="entry name" value="C19orf47-like"/>
</dbReference>
<evidence type="ECO:0000259" key="2">
    <source>
        <dbReference type="PROSITE" id="PS50105"/>
    </source>
</evidence>
<dbReference type="Gene3D" id="1.10.150.50">
    <property type="entry name" value="Transcription Factor, Ets-1"/>
    <property type="match status" value="1"/>
</dbReference>
<name>A0A8S3ZHK3_9EUPU</name>
<dbReference type="InterPro" id="IPR001660">
    <property type="entry name" value="SAM"/>
</dbReference>
<gene>
    <name evidence="3" type="ORF">CUNI_LOCUS12943</name>
</gene>
<feature type="compositionally biased region" description="Polar residues" evidence="1">
    <location>
        <begin position="331"/>
        <end position="342"/>
    </location>
</feature>
<dbReference type="CDD" id="cd09531">
    <property type="entry name" value="SAM_CS047"/>
    <property type="match status" value="1"/>
</dbReference>
<dbReference type="PANTHER" id="PTHR21359">
    <property type="entry name" value="DUF5577 DOMAIN-CONTAINING PROTEIN"/>
    <property type="match status" value="1"/>
</dbReference>
<feature type="compositionally biased region" description="Basic and acidic residues" evidence="1">
    <location>
        <begin position="277"/>
        <end position="291"/>
    </location>
</feature>
<feature type="compositionally biased region" description="Low complexity" evidence="1">
    <location>
        <begin position="295"/>
        <end position="316"/>
    </location>
</feature>
<dbReference type="AlphaFoldDB" id="A0A8S3ZHK3"/>
<feature type="compositionally biased region" description="Polar residues" evidence="1">
    <location>
        <begin position="230"/>
        <end position="239"/>
    </location>
</feature>
<dbReference type="Proteomes" id="UP000678393">
    <property type="component" value="Unassembled WGS sequence"/>
</dbReference>
<feature type="region of interest" description="Disordered" evidence="1">
    <location>
        <begin position="89"/>
        <end position="146"/>
    </location>
</feature>
<accession>A0A8S3ZHK3</accession>
<feature type="compositionally biased region" description="Basic and acidic residues" evidence="1">
    <location>
        <begin position="343"/>
        <end position="357"/>
    </location>
</feature>
<dbReference type="SMART" id="SM00454">
    <property type="entry name" value="SAM"/>
    <property type="match status" value="1"/>
</dbReference>
<protein>
    <recommendedName>
        <fullName evidence="2">SAM domain-containing protein</fullName>
    </recommendedName>
</protein>
<evidence type="ECO:0000256" key="1">
    <source>
        <dbReference type="SAM" id="MobiDB-lite"/>
    </source>
</evidence>
<dbReference type="InterPro" id="IPR013761">
    <property type="entry name" value="SAM/pointed_sf"/>
</dbReference>
<proteinExistence type="predicted"/>
<dbReference type="EMBL" id="CAJHNH020002668">
    <property type="protein sequence ID" value="CAG5127385.1"/>
    <property type="molecule type" value="Genomic_DNA"/>
</dbReference>
<reference evidence="3" key="1">
    <citation type="submission" date="2021-04" db="EMBL/GenBank/DDBJ databases">
        <authorList>
            <consortium name="Molecular Ecology Group"/>
        </authorList>
    </citation>
    <scope>NUCLEOTIDE SEQUENCE</scope>
</reference>
<organism evidence="3 4">
    <name type="scientific">Candidula unifasciata</name>
    <dbReference type="NCBI Taxonomy" id="100452"/>
    <lineage>
        <taxon>Eukaryota</taxon>
        <taxon>Metazoa</taxon>
        <taxon>Spiralia</taxon>
        <taxon>Lophotrochozoa</taxon>
        <taxon>Mollusca</taxon>
        <taxon>Gastropoda</taxon>
        <taxon>Heterobranchia</taxon>
        <taxon>Euthyneura</taxon>
        <taxon>Panpulmonata</taxon>
        <taxon>Eupulmonata</taxon>
        <taxon>Stylommatophora</taxon>
        <taxon>Helicina</taxon>
        <taxon>Helicoidea</taxon>
        <taxon>Geomitridae</taxon>
        <taxon>Candidula</taxon>
    </lineage>
</organism>
<dbReference type="PROSITE" id="PS50105">
    <property type="entry name" value="SAM_DOMAIN"/>
    <property type="match status" value="1"/>
</dbReference>
<feature type="region of interest" description="Disordered" evidence="1">
    <location>
        <begin position="163"/>
        <end position="182"/>
    </location>
</feature>
<feature type="compositionally biased region" description="Polar residues" evidence="1">
    <location>
        <begin position="259"/>
        <end position="272"/>
    </location>
</feature>
<feature type="region of interest" description="Disordered" evidence="1">
    <location>
        <begin position="192"/>
        <end position="370"/>
    </location>
</feature>
<dbReference type="GO" id="GO:0005634">
    <property type="term" value="C:nucleus"/>
    <property type="evidence" value="ECO:0007669"/>
    <property type="project" value="TreeGrafter"/>
</dbReference>
<keyword evidence="4" id="KW-1185">Reference proteome</keyword>
<dbReference type="PANTHER" id="PTHR21359:SF1">
    <property type="entry name" value="DUF5577 DOMAIN-CONTAINING PROTEIN"/>
    <property type="match status" value="1"/>
</dbReference>
<feature type="compositionally biased region" description="Polar residues" evidence="1">
    <location>
        <begin position="96"/>
        <end position="119"/>
    </location>
</feature>